<dbReference type="CDD" id="cd00030">
    <property type="entry name" value="C2"/>
    <property type="match status" value="1"/>
</dbReference>
<dbReference type="SMART" id="SM01017">
    <property type="entry name" value="Arrestin_C"/>
    <property type="match status" value="1"/>
</dbReference>
<dbReference type="EMBL" id="GL883008">
    <property type="protein sequence ID" value="EGG23412.1"/>
    <property type="molecule type" value="Genomic_DNA"/>
</dbReference>
<dbReference type="Pfam" id="PF02752">
    <property type="entry name" value="Arrestin_C"/>
    <property type="match status" value="1"/>
</dbReference>
<dbReference type="SMART" id="SM00239">
    <property type="entry name" value="C2"/>
    <property type="match status" value="1"/>
</dbReference>
<accession>F4PLJ0</accession>
<dbReference type="InterPro" id="IPR000008">
    <property type="entry name" value="C2_dom"/>
</dbReference>
<reference evidence="3" key="1">
    <citation type="journal article" date="2011" name="Genome Res.">
        <title>Phylogeny-wide analysis of social amoeba genomes highlights ancient origins for complex intercellular communication.</title>
        <authorList>
            <person name="Heidel A.J."/>
            <person name="Lawal H.M."/>
            <person name="Felder M."/>
            <person name="Schilde C."/>
            <person name="Helps N.R."/>
            <person name="Tunggal B."/>
            <person name="Rivero F."/>
            <person name="John U."/>
            <person name="Schleicher M."/>
            <person name="Eichinger L."/>
            <person name="Platzer M."/>
            <person name="Noegel A.A."/>
            <person name="Schaap P."/>
            <person name="Gloeckner G."/>
        </authorList>
    </citation>
    <scope>NUCLEOTIDE SEQUENCE [LARGE SCALE GENOMIC DNA]</scope>
    <source>
        <strain evidence="3">SH3</strain>
    </source>
</reference>
<name>F4PLJ0_CACFS</name>
<dbReference type="GO" id="GO:0005737">
    <property type="term" value="C:cytoplasm"/>
    <property type="evidence" value="ECO:0007669"/>
    <property type="project" value="TreeGrafter"/>
</dbReference>
<dbReference type="Gene3D" id="2.60.40.150">
    <property type="entry name" value="C2 domain"/>
    <property type="match status" value="1"/>
</dbReference>
<dbReference type="InterPro" id="IPR011022">
    <property type="entry name" value="Arrestin_C-like"/>
</dbReference>
<protein>
    <submittedName>
        <fullName evidence="2">SAM domain-containing protein</fullName>
    </submittedName>
</protein>
<dbReference type="InterPro" id="IPR035892">
    <property type="entry name" value="C2_domain_sf"/>
</dbReference>
<dbReference type="InterPro" id="IPR050357">
    <property type="entry name" value="Arrestin_domain-protein"/>
</dbReference>
<dbReference type="InterPro" id="IPR011021">
    <property type="entry name" value="Arrestin-like_N"/>
</dbReference>
<dbReference type="KEGG" id="dfa:DFA_05544"/>
<dbReference type="RefSeq" id="XP_004361263.1">
    <property type="nucleotide sequence ID" value="XM_004361206.1"/>
</dbReference>
<dbReference type="GeneID" id="14875745"/>
<dbReference type="SUPFAM" id="SSF81296">
    <property type="entry name" value="E set domains"/>
    <property type="match status" value="2"/>
</dbReference>
<evidence type="ECO:0000259" key="1">
    <source>
        <dbReference type="PROSITE" id="PS50004"/>
    </source>
</evidence>
<feature type="domain" description="C2" evidence="1">
    <location>
        <begin position="1"/>
        <end position="104"/>
    </location>
</feature>
<dbReference type="InterPro" id="IPR014756">
    <property type="entry name" value="Ig_E-set"/>
</dbReference>
<dbReference type="PANTHER" id="PTHR11188">
    <property type="entry name" value="ARRESTIN DOMAIN CONTAINING PROTEIN"/>
    <property type="match status" value="1"/>
</dbReference>
<dbReference type="Gene3D" id="2.60.40.640">
    <property type="match status" value="2"/>
</dbReference>
<proteinExistence type="predicted"/>
<sequence length="560" mass="63217">MERRNLRLVIVEAKELKANDGNSSDPYTVVKCLGQTYKTEVIKKSLAPVWNHIVELQSVDDQTLIEIEIYDKERFGADKVLGSVQVPVSLLKNNVLQGSRDQWLSLTKKGFVRVSFDFNPPYTTVGGVAPQVIQASPQLAAVQQTVNALQGFGLPPPVYFAPQYVSCYPLETKLSFSPYGEIYTARTYITGQPLDMSLLYSVSQPFIVIRSLRVQFKGKISYRGKTIRSLFYDSRNLLQLVPDKKVRLECGKHIFPFQFFIPKECQSSTHINDFKVEYSLFATADVVNLPDQALNATVNVVNIEDTIFKITNIPLNVTASKSPLSGGSIEMTIKSAKNSYVRGEDIEMEVTVNNNSKKTIKKIDFDLYRNEDRHDQPKSIVKVASSKKYFLPKINKGSQGTHSFVFELPHDLPTSTYYPKAIKVEYVLHAILDIPNCVDLITKVPISIVYSDPNIQYRPDPLSEIASIPLYINKFTDRHVYSYFLLRHNAPAVADEFDRLNTNGLDLLNYTEETLRKCLALAPPDQAETLYQTIKNEIYKVGGVRTLLKSLQTSSPDQNV</sequence>
<evidence type="ECO:0000313" key="2">
    <source>
        <dbReference type="EMBL" id="EGG23412.1"/>
    </source>
</evidence>
<dbReference type="PROSITE" id="PS50004">
    <property type="entry name" value="C2"/>
    <property type="match status" value="1"/>
</dbReference>
<dbReference type="InterPro" id="IPR014752">
    <property type="entry name" value="Arrestin-like_C"/>
</dbReference>
<evidence type="ECO:0000313" key="3">
    <source>
        <dbReference type="Proteomes" id="UP000007797"/>
    </source>
</evidence>
<dbReference type="Pfam" id="PF00339">
    <property type="entry name" value="Arrestin_N"/>
    <property type="match status" value="1"/>
</dbReference>
<dbReference type="OMA" id="FRMNCPE"/>
<dbReference type="Pfam" id="PF00168">
    <property type="entry name" value="C2"/>
    <property type="match status" value="1"/>
</dbReference>
<gene>
    <name evidence="2" type="primary">adcB</name>
    <name evidence="2" type="ORF">DFA_05544</name>
</gene>
<dbReference type="PANTHER" id="PTHR11188:SF17">
    <property type="entry name" value="FI21816P1"/>
    <property type="match status" value="1"/>
</dbReference>
<dbReference type="GO" id="GO:0015031">
    <property type="term" value="P:protein transport"/>
    <property type="evidence" value="ECO:0007669"/>
    <property type="project" value="TreeGrafter"/>
</dbReference>
<organism evidence="2 3">
    <name type="scientific">Cavenderia fasciculata</name>
    <name type="common">Slime mold</name>
    <name type="synonym">Dictyostelium fasciculatum</name>
    <dbReference type="NCBI Taxonomy" id="261658"/>
    <lineage>
        <taxon>Eukaryota</taxon>
        <taxon>Amoebozoa</taxon>
        <taxon>Evosea</taxon>
        <taxon>Eumycetozoa</taxon>
        <taxon>Dictyostelia</taxon>
        <taxon>Acytosteliales</taxon>
        <taxon>Cavenderiaceae</taxon>
        <taxon>Cavenderia</taxon>
    </lineage>
</organism>
<dbReference type="OrthoDB" id="30292at2759"/>
<dbReference type="AlphaFoldDB" id="F4PLJ0"/>
<keyword evidence="3" id="KW-1185">Reference proteome</keyword>
<dbReference type="SUPFAM" id="SSF49562">
    <property type="entry name" value="C2 domain (Calcium/lipid-binding domain, CaLB)"/>
    <property type="match status" value="1"/>
</dbReference>
<dbReference type="Proteomes" id="UP000007797">
    <property type="component" value="Unassembled WGS sequence"/>
</dbReference>